<evidence type="ECO:0000256" key="3">
    <source>
        <dbReference type="ARBA" id="ARBA00022741"/>
    </source>
</evidence>
<dbReference type="InterPro" id="IPR002139">
    <property type="entry name" value="Ribo/fructo_kinase"/>
</dbReference>
<dbReference type="GO" id="GO:0046872">
    <property type="term" value="F:metal ion binding"/>
    <property type="evidence" value="ECO:0007669"/>
    <property type="project" value="UniProtKB-KW"/>
</dbReference>
<evidence type="ECO:0000313" key="12">
    <source>
        <dbReference type="Proteomes" id="UP000646579"/>
    </source>
</evidence>
<dbReference type="SUPFAM" id="SSF53613">
    <property type="entry name" value="Ribokinase-like"/>
    <property type="match status" value="1"/>
</dbReference>
<keyword evidence="6 9" id="KW-0460">Magnesium</keyword>
<keyword evidence="9" id="KW-0963">Cytoplasm</keyword>
<comment type="caution">
    <text evidence="9">Lacks conserved residue(s) required for the propagation of feature annotation.</text>
</comment>
<evidence type="ECO:0000256" key="8">
    <source>
        <dbReference type="ARBA" id="ARBA00023277"/>
    </source>
</evidence>
<comment type="pathway">
    <text evidence="9">Carbohydrate metabolism; D-ribose degradation; D-ribose 5-phosphate from beta-D-ribopyranose: step 2/2.</text>
</comment>
<dbReference type="InterPro" id="IPR011611">
    <property type="entry name" value="PfkB_dom"/>
</dbReference>
<feature type="binding site" evidence="9">
    <location>
        <position position="181"/>
    </location>
    <ligand>
        <name>ATP</name>
        <dbReference type="ChEBI" id="CHEBI:30616"/>
    </ligand>
</feature>
<feature type="binding site" evidence="9">
    <location>
        <position position="268"/>
    </location>
    <ligand>
        <name>K(+)</name>
        <dbReference type="ChEBI" id="CHEBI:29103"/>
    </ligand>
</feature>
<dbReference type="AlphaFoldDB" id="A0A918RTM1"/>
<keyword evidence="8 9" id="KW-0119">Carbohydrate metabolism</keyword>
<comment type="subcellular location">
    <subcellularLocation>
        <location evidence="9">Cytoplasm</location>
    </subcellularLocation>
</comment>
<keyword evidence="7 9" id="KW-0630">Potassium</keyword>
<comment type="catalytic activity">
    <reaction evidence="9">
        <text>D-ribose + ATP = D-ribose 5-phosphate + ADP + H(+)</text>
        <dbReference type="Rhea" id="RHEA:13697"/>
        <dbReference type="ChEBI" id="CHEBI:15378"/>
        <dbReference type="ChEBI" id="CHEBI:30616"/>
        <dbReference type="ChEBI" id="CHEBI:47013"/>
        <dbReference type="ChEBI" id="CHEBI:78346"/>
        <dbReference type="ChEBI" id="CHEBI:456216"/>
        <dbReference type="EC" id="2.7.1.15"/>
    </reaction>
</comment>
<reference evidence="11" key="1">
    <citation type="journal article" date="2014" name="Int. J. Syst. Evol. Microbiol.">
        <title>Complete genome sequence of Corynebacterium casei LMG S-19264T (=DSM 44701T), isolated from a smear-ripened cheese.</title>
        <authorList>
            <consortium name="US DOE Joint Genome Institute (JGI-PGF)"/>
            <person name="Walter F."/>
            <person name="Albersmeier A."/>
            <person name="Kalinowski J."/>
            <person name="Ruckert C."/>
        </authorList>
    </citation>
    <scope>NUCLEOTIDE SEQUENCE</scope>
    <source>
        <strain evidence="11">KCTC 32437</strain>
    </source>
</reference>
<evidence type="ECO:0000259" key="10">
    <source>
        <dbReference type="Pfam" id="PF00294"/>
    </source>
</evidence>
<sequence>MTKVAVVGSINLDVVVRLARRPEPGETVMGQWVGRFPGGKGMNQAVAAHRSGAVTRFCGQVGADPDGTFLRDALVTAGLSDADLLSDPNLPSGTAQIAALPGGENSIVVVPGANLGLSTERAVACLENAAVVLVQMEIDPGVVAAVLAAARDRGIATVLNAAPATEVGDALLSLVDVLIVNETELADLGGLERVLRRGPTHVVVTLGGDGAYCASLDARRKDVSAFVVDVLDTTGAGDAFCGVFAASIAQNLEIDEALKRASAAGAITASAMGAQDPSLSAAAIRELIDGGECA</sequence>
<feature type="binding site" evidence="9">
    <location>
        <begin position="237"/>
        <end position="238"/>
    </location>
    <ligand>
        <name>ATP</name>
        <dbReference type="ChEBI" id="CHEBI:30616"/>
    </ligand>
</feature>
<dbReference type="PRINTS" id="PR00990">
    <property type="entry name" value="RIBOKINASE"/>
</dbReference>
<protein>
    <recommendedName>
        <fullName evidence="9">Ribokinase</fullName>
        <shortName evidence="9">RK</shortName>
        <ecNumber evidence="9">2.7.1.15</ecNumber>
    </recommendedName>
</protein>
<dbReference type="InterPro" id="IPR011877">
    <property type="entry name" value="Ribokinase"/>
</dbReference>
<dbReference type="GO" id="GO:0004747">
    <property type="term" value="F:ribokinase activity"/>
    <property type="evidence" value="ECO:0007669"/>
    <property type="project" value="UniProtKB-UniRule"/>
</dbReference>
<dbReference type="CDD" id="cd01174">
    <property type="entry name" value="ribokinase"/>
    <property type="match status" value="1"/>
</dbReference>
<feature type="binding site" evidence="9">
    <location>
        <position position="271"/>
    </location>
    <ligand>
        <name>K(+)</name>
        <dbReference type="ChEBI" id="CHEBI:29103"/>
    </ligand>
</feature>
<evidence type="ECO:0000256" key="6">
    <source>
        <dbReference type="ARBA" id="ARBA00022842"/>
    </source>
</evidence>
<keyword evidence="4 9" id="KW-0418">Kinase</keyword>
<accession>A0A918RTM1</accession>
<comment type="similarity">
    <text evidence="9">Belongs to the carbohydrate kinase PfkB family. Ribokinase subfamily.</text>
</comment>
<keyword evidence="3 9" id="KW-0547">Nucleotide-binding</keyword>
<dbReference type="HAMAP" id="MF_01987">
    <property type="entry name" value="Ribokinase"/>
    <property type="match status" value="1"/>
</dbReference>
<keyword evidence="1 9" id="KW-0808">Transferase</keyword>
<dbReference type="EC" id="2.7.1.15" evidence="9"/>
<dbReference type="Proteomes" id="UP000646579">
    <property type="component" value="Unassembled WGS sequence"/>
</dbReference>
<dbReference type="Gene3D" id="3.40.1190.20">
    <property type="match status" value="1"/>
</dbReference>
<dbReference type="GO" id="GO:0019303">
    <property type="term" value="P:D-ribose catabolic process"/>
    <property type="evidence" value="ECO:0007669"/>
    <property type="project" value="UniProtKB-UniRule"/>
</dbReference>
<keyword evidence="2 9" id="KW-0479">Metal-binding</keyword>
<organism evidence="11 12">
    <name type="scientific">Devosia pacifica</name>
    <dbReference type="NCBI Taxonomy" id="1335967"/>
    <lineage>
        <taxon>Bacteria</taxon>
        <taxon>Pseudomonadati</taxon>
        <taxon>Pseudomonadota</taxon>
        <taxon>Alphaproteobacteria</taxon>
        <taxon>Hyphomicrobiales</taxon>
        <taxon>Devosiaceae</taxon>
        <taxon>Devosia</taxon>
    </lineage>
</organism>
<evidence type="ECO:0000256" key="5">
    <source>
        <dbReference type="ARBA" id="ARBA00022840"/>
    </source>
</evidence>
<comment type="subunit">
    <text evidence="9">Homodimer.</text>
</comment>
<feature type="binding site" evidence="9">
    <location>
        <position position="137"/>
    </location>
    <ligand>
        <name>substrate</name>
    </ligand>
</feature>
<keyword evidence="5 9" id="KW-0067">ATP-binding</keyword>
<feature type="binding site" evidence="9">
    <location>
        <begin position="39"/>
        <end position="43"/>
    </location>
    <ligand>
        <name>substrate</name>
    </ligand>
</feature>
<dbReference type="GO" id="GO:0005829">
    <property type="term" value="C:cytosol"/>
    <property type="evidence" value="ECO:0007669"/>
    <property type="project" value="TreeGrafter"/>
</dbReference>
<comment type="caution">
    <text evidence="11">The sequence shown here is derived from an EMBL/GenBank/DDBJ whole genome shotgun (WGS) entry which is preliminary data.</text>
</comment>
<feature type="binding site" evidence="9">
    <location>
        <position position="234"/>
    </location>
    <ligand>
        <name>K(+)</name>
        <dbReference type="ChEBI" id="CHEBI:29103"/>
    </ligand>
</feature>
<dbReference type="EMBL" id="BMZE01000001">
    <property type="protein sequence ID" value="GHA09983.1"/>
    <property type="molecule type" value="Genomic_DNA"/>
</dbReference>
<feature type="binding site" evidence="9">
    <location>
        <position position="232"/>
    </location>
    <ligand>
        <name>K(+)</name>
        <dbReference type="ChEBI" id="CHEBI:29103"/>
    </ligand>
</feature>
<reference evidence="11" key="2">
    <citation type="submission" date="2020-09" db="EMBL/GenBank/DDBJ databases">
        <authorList>
            <person name="Sun Q."/>
            <person name="Kim S."/>
        </authorList>
    </citation>
    <scope>NUCLEOTIDE SEQUENCE</scope>
    <source>
        <strain evidence="11">KCTC 32437</strain>
    </source>
</reference>
<evidence type="ECO:0000256" key="7">
    <source>
        <dbReference type="ARBA" id="ARBA00022958"/>
    </source>
</evidence>
<comment type="activity regulation">
    <text evidence="9">Activated by a monovalent cation that binds near, but not in, the active site. The most likely occupant of the site in vivo is potassium. Ion binding induces a conformational change that may alter substrate affinity.</text>
</comment>
<feature type="binding site" evidence="9">
    <location>
        <begin position="205"/>
        <end position="210"/>
    </location>
    <ligand>
        <name>ATP</name>
        <dbReference type="ChEBI" id="CHEBI:30616"/>
    </ligand>
</feature>
<comment type="function">
    <text evidence="9">Catalyzes the phosphorylation of ribose at O-5 in a reaction requiring ATP and magnesium. The resulting D-ribose-5-phosphate can then be used either for sythesis of nucleotides, histidine, and tryptophan, or as a component of the pentose phosphate pathway.</text>
</comment>
<proteinExistence type="inferred from homology"/>
<feature type="domain" description="Carbohydrate kinase PfkB" evidence="10">
    <location>
        <begin position="1"/>
        <end position="277"/>
    </location>
</feature>
<evidence type="ECO:0000256" key="9">
    <source>
        <dbReference type="HAMAP-Rule" id="MF_01987"/>
    </source>
</evidence>
<feature type="binding site" evidence="9">
    <location>
        <position position="238"/>
    </location>
    <ligand>
        <name>substrate</name>
    </ligand>
</feature>
<feature type="binding site" evidence="9">
    <location>
        <begin position="11"/>
        <end position="13"/>
    </location>
    <ligand>
        <name>substrate</name>
    </ligand>
</feature>
<feature type="active site" description="Proton acceptor" evidence="9">
    <location>
        <position position="238"/>
    </location>
</feature>
<dbReference type="PANTHER" id="PTHR10584:SF166">
    <property type="entry name" value="RIBOKINASE"/>
    <property type="match status" value="1"/>
</dbReference>
<evidence type="ECO:0000256" key="2">
    <source>
        <dbReference type="ARBA" id="ARBA00022723"/>
    </source>
</evidence>
<dbReference type="GO" id="GO:0005524">
    <property type="term" value="F:ATP binding"/>
    <property type="evidence" value="ECO:0007669"/>
    <property type="project" value="UniProtKB-UniRule"/>
</dbReference>
<gene>
    <name evidence="9 11" type="primary">rbsK</name>
    <name evidence="11" type="ORF">GCM10007989_00110</name>
</gene>
<evidence type="ECO:0000313" key="11">
    <source>
        <dbReference type="EMBL" id="GHA09983.1"/>
    </source>
</evidence>
<dbReference type="RefSeq" id="WP_189422266.1">
    <property type="nucleotide sequence ID" value="NZ_BMZE01000001.1"/>
</dbReference>
<comment type="cofactor">
    <cofactor evidence="9">
        <name>Mg(2+)</name>
        <dbReference type="ChEBI" id="CHEBI:18420"/>
    </cofactor>
    <text evidence="9">Requires a divalent cation, most likely magnesium in vivo, as an electrophilic catalyst to aid phosphoryl group transfer. It is the chelate of the metal and the nucleotide that is the actual substrate.</text>
</comment>
<evidence type="ECO:0000256" key="4">
    <source>
        <dbReference type="ARBA" id="ARBA00022777"/>
    </source>
</evidence>
<dbReference type="InterPro" id="IPR029056">
    <property type="entry name" value="Ribokinase-like"/>
</dbReference>
<dbReference type="Pfam" id="PF00294">
    <property type="entry name" value="PfkB"/>
    <property type="match status" value="1"/>
</dbReference>
<name>A0A918RTM1_9HYPH</name>
<evidence type="ECO:0000256" key="1">
    <source>
        <dbReference type="ARBA" id="ARBA00022679"/>
    </source>
</evidence>
<dbReference type="PANTHER" id="PTHR10584">
    <property type="entry name" value="SUGAR KINASE"/>
    <property type="match status" value="1"/>
</dbReference>
<feature type="binding site" evidence="9">
    <location>
        <position position="273"/>
    </location>
    <ligand>
        <name>K(+)</name>
        <dbReference type="ChEBI" id="CHEBI:29103"/>
    </ligand>
</feature>
<keyword evidence="12" id="KW-1185">Reference proteome</keyword>